<evidence type="ECO:0000256" key="7">
    <source>
        <dbReference type="PIRSR" id="PIRSR000097-3"/>
    </source>
</evidence>
<dbReference type="RefSeq" id="WP_115689890.1">
    <property type="nucleotide sequence ID" value="NZ_CP031417.1"/>
</dbReference>
<dbReference type="GO" id="GO:0051596">
    <property type="term" value="P:methylglyoxal catabolic process"/>
    <property type="evidence" value="ECO:0007669"/>
    <property type="project" value="TreeGrafter"/>
</dbReference>
<feature type="site" description="Lowers pKa of active site Tyr" evidence="7">
    <location>
        <position position="72"/>
    </location>
</feature>
<keyword evidence="3" id="KW-0560">Oxidoreductase</keyword>
<evidence type="ECO:0000256" key="5">
    <source>
        <dbReference type="PIRSR" id="PIRSR000097-1"/>
    </source>
</evidence>
<comment type="similarity">
    <text evidence="1">Belongs to the aldo/keto reductase family.</text>
</comment>
<reference evidence="9 10" key="1">
    <citation type="submission" date="2018-07" db="EMBL/GenBank/DDBJ databases">
        <authorList>
            <person name="Quirk P.G."/>
            <person name="Krulwich T.A."/>
        </authorList>
    </citation>
    <scope>NUCLEOTIDE SEQUENCE [LARGE SCALE GENOMIC DNA]</scope>
    <source>
        <strain evidence="9 10">CC-BB4</strain>
    </source>
</reference>
<evidence type="ECO:0000313" key="9">
    <source>
        <dbReference type="EMBL" id="AXK80339.1"/>
    </source>
</evidence>
<evidence type="ECO:0000259" key="8">
    <source>
        <dbReference type="Pfam" id="PF00248"/>
    </source>
</evidence>
<evidence type="ECO:0000313" key="10">
    <source>
        <dbReference type="Proteomes" id="UP000254889"/>
    </source>
</evidence>
<dbReference type="SUPFAM" id="SSF51430">
    <property type="entry name" value="NAD(P)-linked oxidoreductase"/>
    <property type="match status" value="1"/>
</dbReference>
<feature type="active site" description="Proton donor" evidence="5">
    <location>
        <position position="47"/>
    </location>
</feature>
<dbReference type="EMBL" id="CP031417">
    <property type="protein sequence ID" value="AXK80339.1"/>
    <property type="molecule type" value="Genomic_DNA"/>
</dbReference>
<evidence type="ECO:0000256" key="3">
    <source>
        <dbReference type="ARBA" id="ARBA00023002"/>
    </source>
</evidence>
<organism evidence="9 10">
    <name type="scientific">Pseudolabrys taiwanensis</name>
    <dbReference type="NCBI Taxonomy" id="331696"/>
    <lineage>
        <taxon>Bacteria</taxon>
        <taxon>Pseudomonadati</taxon>
        <taxon>Pseudomonadota</taxon>
        <taxon>Alphaproteobacteria</taxon>
        <taxon>Hyphomicrobiales</taxon>
        <taxon>Xanthobacteraceae</taxon>
        <taxon>Pseudolabrys</taxon>
    </lineage>
</organism>
<dbReference type="Proteomes" id="UP000254889">
    <property type="component" value="Chromosome"/>
</dbReference>
<accession>A0A345ZTU2</accession>
<dbReference type="GO" id="GO:1990002">
    <property type="term" value="F:methylglyoxal reductase (NADPH) (acetol producing) activity"/>
    <property type="evidence" value="ECO:0007669"/>
    <property type="project" value="TreeGrafter"/>
</dbReference>
<keyword evidence="2" id="KW-0521">NADP</keyword>
<protein>
    <submittedName>
        <fullName evidence="9">Aldo/keto reductase</fullName>
    </submittedName>
</protein>
<evidence type="ECO:0000256" key="6">
    <source>
        <dbReference type="PIRSR" id="PIRSR000097-2"/>
    </source>
</evidence>
<name>A0A345ZTU2_9HYPH</name>
<proteinExistence type="inferred from homology"/>
<dbReference type="OrthoDB" id="9804790at2"/>
<dbReference type="InterPro" id="IPR023210">
    <property type="entry name" value="NADP_OxRdtase_dom"/>
</dbReference>
<comment type="catalytic activity">
    <reaction evidence="4">
        <text>hydroxyacetone + NADP(+) = methylglyoxal + NADPH + H(+)</text>
        <dbReference type="Rhea" id="RHEA:27986"/>
        <dbReference type="ChEBI" id="CHEBI:15378"/>
        <dbReference type="ChEBI" id="CHEBI:17158"/>
        <dbReference type="ChEBI" id="CHEBI:27957"/>
        <dbReference type="ChEBI" id="CHEBI:57783"/>
        <dbReference type="ChEBI" id="CHEBI:58349"/>
    </reaction>
</comment>
<dbReference type="Pfam" id="PF00248">
    <property type="entry name" value="Aldo_ket_red"/>
    <property type="match status" value="1"/>
</dbReference>
<dbReference type="AlphaFoldDB" id="A0A345ZTU2"/>
<dbReference type="KEGG" id="ptaw:DW352_07300"/>
<keyword evidence="10" id="KW-1185">Reference proteome</keyword>
<dbReference type="PANTHER" id="PTHR43827:SF3">
    <property type="entry name" value="NADP-DEPENDENT OXIDOREDUCTASE DOMAIN-CONTAINING PROTEIN"/>
    <property type="match status" value="1"/>
</dbReference>
<dbReference type="InterPro" id="IPR020471">
    <property type="entry name" value="AKR"/>
</dbReference>
<gene>
    <name evidence="9" type="ORF">DW352_07300</name>
</gene>
<dbReference type="PIRSF" id="PIRSF000097">
    <property type="entry name" value="AKR"/>
    <property type="match status" value="1"/>
</dbReference>
<dbReference type="PANTHER" id="PTHR43827">
    <property type="entry name" value="2,5-DIKETO-D-GLUCONIC ACID REDUCTASE"/>
    <property type="match status" value="1"/>
</dbReference>
<evidence type="ECO:0000256" key="2">
    <source>
        <dbReference type="ARBA" id="ARBA00022857"/>
    </source>
</evidence>
<feature type="domain" description="NADP-dependent oxidoreductase" evidence="8">
    <location>
        <begin position="14"/>
        <end position="256"/>
    </location>
</feature>
<dbReference type="InterPro" id="IPR036812">
    <property type="entry name" value="NAD(P)_OxRdtase_dom_sf"/>
</dbReference>
<dbReference type="Gene3D" id="3.20.20.100">
    <property type="entry name" value="NADP-dependent oxidoreductase domain"/>
    <property type="match status" value="1"/>
</dbReference>
<dbReference type="FunFam" id="3.20.20.100:FF:000002">
    <property type="entry name" value="2,5-diketo-D-gluconic acid reductase A"/>
    <property type="match status" value="1"/>
</dbReference>
<sequence>MNVVVAHGAQIPTIGLGTMTLKDDVCVQAVKTALQLGYRHLDTAAFYGNEKENGEGLSQSGVKRDDVFITTKVRQENLMPDDFQRSLDQSLANLQLPYVDLLLIHWNNAEVPFKLSVGALCKAKKDGKAKHIGVANFTTAMLDEAWAVTTEPLVCNQIEMHPFLNQDKVLAGCNRHGMAVVAYCPIARGKVPGAEVLERIGQAHNKSSAQVSLRYLVQRGVVAIPRTATPAHLQQNLDVFDFTLSDAEMAELKKLNDTNMRVVNPPHAPKWDTP</sequence>
<evidence type="ECO:0000256" key="4">
    <source>
        <dbReference type="ARBA" id="ARBA00049445"/>
    </source>
</evidence>
<feature type="binding site" evidence="6">
    <location>
        <position position="105"/>
    </location>
    <ligand>
        <name>substrate</name>
    </ligand>
</feature>
<dbReference type="PRINTS" id="PR00069">
    <property type="entry name" value="ALDKETRDTASE"/>
</dbReference>
<evidence type="ECO:0000256" key="1">
    <source>
        <dbReference type="ARBA" id="ARBA00007905"/>
    </source>
</evidence>